<name>A0A8H7F403_AGABI</name>
<proteinExistence type="predicted"/>
<comment type="caution">
    <text evidence="1">The sequence shown here is derived from an EMBL/GenBank/DDBJ whole genome shotgun (WGS) entry which is preliminary data.</text>
</comment>
<protein>
    <submittedName>
        <fullName evidence="1">Uncharacterized protein</fullName>
    </submittedName>
</protein>
<reference evidence="1 2" key="1">
    <citation type="journal article" name="Sci. Rep.">
        <title>Telomere-to-telomere assembled and centromere annotated genomes of the two main subspecies of the button mushroom Agaricus bisporus reveal especially polymorphic chromosome ends.</title>
        <authorList>
            <person name="Sonnenberg A.S.M."/>
            <person name="Sedaghat-Telgerd N."/>
            <person name="Lavrijssen B."/>
            <person name="Ohm R.A."/>
            <person name="Hendrickx P.M."/>
            <person name="Scholtmeijer K."/>
            <person name="Baars J.J.P."/>
            <person name="van Peer A."/>
        </authorList>
    </citation>
    <scope>NUCLEOTIDE SEQUENCE [LARGE SCALE GENOMIC DNA]</scope>
    <source>
        <strain evidence="1 2">H119_p4</strain>
    </source>
</reference>
<dbReference type="Proteomes" id="UP000629468">
    <property type="component" value="Unassembled WGS sequence"/>
</dbReference>
<gene>
    <name evidence="1" type="ORF">Agabi119p4_4743</name>
</gene>
<evidence type="ECO:0000313" key="1">
    <source>
        <dbReference type="EMBL" id="KAF7776350.1"/>
    </source>
</evidence>
<sequence length="119" mass="13430">MPNLETEPRFFYSPDFHIRNIQSDSSYYASHALNPLFSVRLSPSPLALYPHISLSPCSLPASCLIISRRPQRIIPGAISPSIYPFVERQRPRLSSTCPQSSRPFTLKLLASFSAVTRCY</sequence>
<accession>A0A8H7F403</accession>
<dbReference type="AlphaFoldDB" id="A0A8H7F403"/>
<organism evidence="1 2">
    <name type="scientific">Agaricus bisporus var. burnettii</name>
    <dbReference type="NCBI Taxonomy" id="192524"/>
    <lineage>
        <taxon>Eukaryota</taxon>
        <taxon>Fungi</taxon>
        <taxon>Dikarya</taxon>
        <taxon>Basidiomycota</taxon>
        <taxon>Agaricomycotina</taxon>
        <taxon>Agaricomycetes</taxon>
        <taxon>Agaricomycetidae</taxon>
        <taxon>Agaricales</taxon>
        <taxon>Agaricineae</taxon>
        <taxon>Agaricaceae</taxon>
        <taxon>Agaricus</taxon>
    </lineage>
</organism>
<dbReference type="EMBL" id="JABXXO010000006">
    <property type="protein sequence ID" value="KAF7776350.1"/>
    <property type="molecule type" value="Genomic_DNA"/>
</dbReference>
<evidence type="ECO:0000313" key="2">
    <source>
        <dbReference type="Proteomes" id="UP000629468"/>
    </source>
</evidence>